<dbReference type="InterPro" id="IPR052723">
    <property type="entry name" value="Acyl-CoA_thioesterase_PaaI"/>
</dbReference>
<accession>A0ABS4YWE3</accession>
<dbReference type="InterPro" id="IPR006683">
    <property type="entry name" value="Thioestr_dom"/>
</dbReference>
<gene>
    <name evidence="4" type="ORF">JOF48_001900</name>
</gene>
<dbReference type="InterPro" id="IPR003736">
    <property type="entry name" value="PAAI_dom"/>
</dbReference>
<dbReference type="Proteomes" id="UP000711614">
    <property type="component" value="Unassembled WGS sequence"/>
</dbReference>
<evidence type="ECO:0000256" key="1">
    <source>
        <dbReference type="ARBA" id="ARBA00022801"/>
    </source>
</evidence>
<protein>
    <submittedName>
        <fullName evidence="4">Acyl-CoA thioesterase</fullName>
        <ecNumber evidence="4">3.1.2.-</ecNumber>
    </submittedName>
</protein>
<dbReference type="Gene3D" id="3.10.129.10">
    <property type="entry name" value="Hotdog Thioesterase"/>
    <property type="match status" value="1"/>
</dbReference>
<dbReference type="InterPro" id="IPR029069">
    <property type="entry name" value="HotDog_dom_sf"/>
</dbReference>
<keyword evidence="1 4" id="KW-0378">Hydrolase</keyword>
<sequence length="176" mass="18171">MASQSPAVPGPAADDAAGPAQNHALLFNDRASEWLGVEVLELADGRATIAMTLRPEMMNGFGITHGGMIFAFADSAFALACNPADGGGDSVSVASGVDVNFLAPTRAGQRITAVARRRQQQGRSGLYDVQVFADDGNDGADGGAENGSRGSSAVDHQRGTVVAEFRGRSRAIPKKQ</sequence>
<dbReference type="EMBL" id="JAGIOI010000001">
    <property type="protein sequence ID" value="MBP2413101.1"/>
    <property type="molecule type" value="Genomic_DNA"/>
</dbReference>
<evidence type="ECO:0000259" key="3">
    <source>
        <dbReference type="Pfam" id="PF03061"/>
    </source>
</evidence>
<dbReference type="SUPFAM" id="SSF54637">
    <property type="entry name" value="Thioesterase/thiol ester dehydrase-isomerase"/>
    <property type="match status" value="1"/>
</dbReference>
<evidence type="ECO:0000313" key="5">
    <source>
        <dbReference type="Proteomes" id="UP000711614"/>
    </source>
</evidence>
<feature type="domain" description="Thioesterase" evidence="3">
    <location>
        <begin position="61"/>
        <end position="139"/>
    </location>
</feature>
<comment type="caution">
    <text evidence="4">The sequence shown here is derived from an EMBL/GenBank/DDBJ whole genome shotgun (WGS) entry which is preliminary data.</text>
</comment>
<reference evidence="4 5" key="1">
    <citation type="submission" date="2021-03" db="EMBL/GenBank/DDBJ databases">
        <title>Sequencing the genomes of 1000 actinobacteria strains.</title>
        <authorList>
            <person name="Klenk H.-P."/>
        </authorList>
    </citation>
    <scope>NUCLEOTIDE SEQUENCE [LARGE SCALE GENOMIC DNA]</scope>
    <source>
        <strain evidence="4 5">DSM 16005</strain>
    </source>
</reference>
<dbReference type="PANTHER" id="PTHR42856:SF1">
    <property type="entry name" value="ACYL-COENZYME A THIOESTERASE PAAI"/>
    <property type="match status" value="1"/>
</dbReference>
<dbReference type="NCBIfam" id="TIGR00369">
    <property type="entry name" value="unchar_dom_1"/>
    <property type="match status" value="1"/>
</dbReference>
<dbReference type="PANTHER" id="PTHR42856">
    <property type="entry name" value="ACYL-COENZYME A THIOESTERASE PAAI"/>
    <property type="match status" value="1"/>
</dbReference>
<name>A0ABS4YWE3_9MICC</name>
<dbReference type="GO" id="GO:0016787">
    <property type="term" value="F:hydrolase activity"/>
    <property type="evidence" value="ECO:0007669"/>
    <property type="project" value="UniProtKB-KW"/>
</dbReference>
<feature type="region of interest" description="Disordered" evidence="2">
    <location>
        <begin position="133"/>
        <end position="176"/>
    </location>
</feature>
<proteinExistence type="predicted"/>
<keyword evidence="5" id="KW-1185">Reference proteome</keyword>
<evidence type="ECO:0000313" key="4">
    <source>
        <dbReference type="EMBL" id="MBP2413101.1"/>
    </source>
</evidence>
<organism evidence="4 5">
    <name type="scientific">Arthrobacter stackebrandtii</name>
    <dbReference type="NCBI Taxonomy" id="272161"/>
    <lineage>
        <taxon>Bacteria</taxon>
        <taxon>Bacillati</taxon>
        <taxon>Actinomycetota</taxon>
        <taxon>Actinomycetes</taxon>
        <taxon>Micrococcales</taxon>
        <taxon>Micrococcaceae</taxon>
        <taxon>Arthrobacter</taxon>
    </lineage>
</organism>
<dbReference type="EC" id="3.1.2.-" evidence="4"/>
<dbReference type="RefSeq" id="WP_209680098.1">
    <property type="nucleotide sequence ID" value="NZ_JAGIOI010000001.1"/>
</dbReference>
<dbReference type="Pfam" id="PF03061">
    <property type="entry name" value="4HBT"/>
    <property type="match status" value="1"/>
</dbReference>
<dbReference type="CDD" id="cd03443">
    <property type="entry name" value="PaaI_thioesterase"/>
    <property type="match status" value="1"/>
</dbReference>
<evidence type="ECO:0000256" key="2">
    <source>
        <dbReference type="SAM" id="MobiDB-lite"/>
    </source>
</evidence>